<evidence type="ECO:0000313" key="3">
    <source>
        <dbReference type="Proteomes" id="UP000188235"/>
    </source>
</evidence>
<sequence length="254" mass="28642">MSSQPSDYQRLDARAVKATVDRLTGRIRARFPERNLGEVSASLSGAIDELLLRPQARWYGWARIASRVVVFLLIAVLFIALAVLIGQAADDRQPESVWEWVQIVESVINDIVFVSIAVFFLWQLPLRWERSHDLASLHRLRSLAHVIDMHQLTKDPDRLRADFRKTPQTVELGMTAAELSNYLDYCSELLSLVSKTAALFAEHTQDNTVLQTVDSIEDLTTGMGREIWQKIALLPGRAPREIDAEHRVPGGYGA</sequence>
<name>A0A1Q2D0L3_9ACTN</name>
<dbReference type="KEGG" id="tfa:BW733_14315"/>
<proteinExistence type="predicted"/>
<feature type="transmembrane region" description="Helical" evidence="1">
    <location>
        <begin position="100"/>
        <end position="122"/>
    </location>
</feature>
<dbReference type="Proteomes" id="UP000188235">
    <property type="component" value="Chromosome"/>
</dbReference>
<keyword evidence="1" id="KW-0812">Transmembrane</keyword>
<dbReference type="AlphaFoldDB" id="A0A1Q2D0L3"/>
<organism evidence="2 3">
    <name type="scientific">Tessaracoccus flavescens</name>
    <dbReference type="NCBI Taxonomy" id="399497"/>
    <lineage>
        <taxon>Bacteria</taxon>
        <taxon>Bacillati</taxon>
        <taxon>Actinomycetota</taxon>
        <taxon>Actinomycetes</taxon>
        <taxon>Propionibacteriales</taxon>
        <taxon>Propionibacteriaceae</taxon>
        <taxon>Tessaracoccus</taxon>
    </lineage>
</organism>
<reference evidence="2 3" key="1">
    <citation type="journal article" date="2008" name="Int. J. Syst. Evol. Microbiol.">
        <title>Tessaracoccus flavescens sp. nov., isolated from marine sediment.</title>
        <authorList>
            <person name="Lee D.W."/>
            <person name="Lee S.D."/>
        </authorList>
    </citation>
    <scope>NUCLEOTIDE SEQUENCE [LARGE SCALE GENOMIC DNA]</scope>
    <source>
        <strain evidence="2 3">SST-39T</strain>
    </source>
</reference>
<keyword evidence="1" id="KW-0472">Membrane</keyword>
<feature type="transmembrane region" description="Helical" evidence="1">
    <location>
        <begin position="68"/>
        <end position="88"/>
    </location>
</feature>
<gene>
    <name evidence="2" type="ORF">BW733_14315</name>
</gene>
<protein>
    <submittedName>
        <fullName evidence="2">Uncharacterized protein</fullName>
    </submittedName>
</protein>
<accession>A0A1Q2D0L3</accession>
<keyword evidence="3" id="KW-1185">Reference proteome</keyword>
<dbReference type="RefSeq" id="WP_077351480.1">
    <property type="nucleotide sequence ID" value="NZ_CP019607.1"/>
</dbReference>
<evidence type="ECO:0000313" key="2">
    <source>
        <dbReference type="EMBL" id="AQP51825.1"/>
    </source>
</evidence>
<evidence type="ECO:0000256" key="1">
    <source>
        <dbReference type="SAM" id="Phobius"/>
    </source>
</evidence>
<dbReference type="EMBL" id="CP019607">
    <property type="protein sequence ID" value="AQP51825.1"/>
    <property type="molecule type" value="Genomic_DNA"/>
</dbReference>
<dbReference type="STRING" id="399497.BW733_14315"/>
<keyword evidence="1" id="KW-1133">Transmembrane helix</keyword>